<accession>A0AAN9BJV0</accession>
<feature type="region of interest" description="Disordered" evidence="1">
    <location>
        <begin position="136"/>
        <end position="201"/>
    </location>
</feature>
<proteinExistence type="predicted"/>
<sequence>MYDTSDGPNDTHSADNKPSAIALPMSPNSHTGHPAAPHSLEAHMCTTVDGEARHAPNSAADRLGAIEDIGFGSNGNKREPQKDEYAVVDKSKAQKGPACAANTSAIATSNAGADVYAQVNKPAKKVKVAEPDTEGAAYAQVQKPKPAVKPKTLAKPSSNKDVSESSAADDDEYHTPSHTRGSRHTQDQADLESQYSYIGHD</sequence>
<evidence type="ECO:0000313" key="3">
    <source>
        <dbReference type="Proteomes" id="UP001374579"/>
    </source>
</evidence>
<dbReference type="AlphaFoldDB" id="A0AAN9BJV0"/>
<gene>
    <name evidence="2" type="ORF">V1264_017726</name>
</gene>
<feature type="region of interest" description="Disordered" evidence="1">
    <location>
        <begin position="66"/>
        <end position="98"/>
    </location>
</feature>
<comment type="caution">
    <text evidence="2">The sequence shown here is derived from an EMBL/GenBank/DDBJ whole genome shotgun (WGS) entry which is preliminary data.</text>
</comment>
<feature type="compositionally biased region" description="Polar residues" evidence="1">
    <location>
        <begin position="1"/>
        <end position="11"/>
    </location>
</feature>
<keyword evidence="3" id="KW-1185">Reference proteome</keyword>
<feature type="region of interest" description="Disordered" evidence="1">
    <location>
        <begin position="1"/>
        <end position="41"/>
    </location>
</feature>
<feature type="compositionally biased region" description="Basic and acidic residues" evidence="1">
    <location>
        <begin position="76"/>
        <end position="92"/>
    </location>
</feature>
<organism evidence="2 3">
    <name type="scientific">Littorina saxatilis</name>
    <dbReference type="NCBI Taxonomy" id="31220"/>
    <lineage>
        <taxon>Eukaryota</taxon>
        <taxon>Metazoa</taxon>
        <taxon>Spiralia</taxon>
        <taxon>Lophotrochozoa</taxon>
        <taxon>Mollusca</taxon>
        <taxon>Gastropoda</taxon>
        <taxon>Caenogastropoda</taxon>
        <taxon>Littorinimorpha</taxon>
        <taxon>Littorinoidea</taxon>
        <taxon>Littorinidae</taxon>
        <taxon>Littorina</taxon>
    </lineage>
</organism>
<evidence type="ECO:0000256" key="1">
    <source>
        <dbReference type="SAM" id="MobiDB-lite"/>
    </source>
</evidence>
<protein>
    <submittedName>
        <fullName evidence="2">Uncharacterized protein</fullName>
    </submittedName>
</protein>
<evidence type="ECO:0000313" key="2">
    <source>
        <dbReference type="EMBL" id="KAK7106476.1"/>
    </source>
</evidence>
<feature type="compositionally biased region" description="Low complexity" evidence="1">
    <location>
        <begin position="139"/>
        <end position="151"/>
    </location>
</feature>
<dbReference type="Proteomes" id="UP001374579">
    <property type="component" value="Unassembled WGS sequence"/>
</dbReference>
<name>A0AAN9BJV0_9CAEN</name>
<feature type="compositionally biased region" description="Polar residues" evidence="1">
    <location>
        <begin position="191"/>
        <end position="201"/>
    </location>
</feature>
<reference evidence="2 3" key="1">
    <citation type="submission" date="2024-02" db="EMBL/GenBank/DDBJ databases">
        <title>Chromosome-scale genome assembly of the rough periwinkle Littorina saxatilis.</title>
        <authorList>
            <person name="De Jode A."/>
            <person name="Faria R."/>
            <person name="Formenti G."/>
            <person name="Sims Y."/>
            <person name="Smith T.P."/>
            <person name="Tracey A."/>
            <person name="Wood J.M.D."/>
            <person name="Zagrodzka Z.B."/>
            <person name="Johannesson K."/>
            <person name="Butlin R.K."/>
            <person name="Leder E.H."/>
        </authorList>
    </citation>
    <scope>NUCLEOTIDE SEQUENCE [LARGE SCALE GENOMIC DNA]</scope>
    <source>
        <strain evidence="2">Snail1</strain>
        <tissue evidence="2">Muscle</tissue>
    </source>
</reference>
<dbReference type="EMBL" id="JBAMIC010000007">
    <property type="protein sequence ID" value="KAK7106476.1"/>
    <property type="molecule type" value="Genomic_DNA"/>
</dbReference>